<feature type="domain" description="EF-hand" evidence="2">
    <location>
        <begin position="41"/>
        <end position="68"/>
    </location>
</feature>
<gene>
    <name evidence="3" type="ORF">CWC19_06485</name>
    <name evidence="4" type="ORF">CWC20_00165</name>
</gene>
<reference evidence="5 6" key="1">
    <citation type="submission" date="2018-01" db="EMBL/GenBank/DDBJ databases">
        <authorList>
            <person name="Paulsen S."/>
            <person name="Gram L.K."/>
        </authorList>
    </citation>
    <scope>NUCLEOTIDE SEQUENCE [LARGE SCALE GENOMIC DNA]</scope>
    <source>
        <strain evidence="3 6">S3790</strain>
        <strain evidence="4 5">S3895</strain>
    </source>
</reference>
<dbReference type="SUPFAM" id="SSF47473">
    <property type="entry name" value="EF-hand"/>
    <property type="match status" value="1"/>
</dbReference>
<dbReference type="Proteomes" id="UP000307217">
    <property type="component" value="Unassembled WGS sequence"/>
</dbReference>
<dbReference type="EMBL" id="PNBW01000002">
    <property type="protein sequence ID" value="TMO79068.1"/>
    <property type="molecule type" value="Genomic_DNA"/>
</dbReference>
<evidence type="ECO:0000313" key="3">
    <source>
        <dbReference type="EMBL" id="TMO69077.1"/>
    </source>
</evidence>
<dbReference type="InterPro" id="IPR018247">
    <property type="entry name" value="EF_Hand_1_Ca_BS"/>
</dbReference>
<dbReference type="EMBL" id="PNBX01000024">
    <property type="protein sequence ID" value="TMO69077.1"/>
    <property type="molecule type" value="Genomic_DNA"/>
</dbReference>
<organism evidence="3 6">
    <name type="scientific">Pseudoalteromonas aurantia</name>
    <dbReference type="NCBI Taxonomy" id="43654"/>
    <lineage>
        <taxon>Bacteria</taxon>
        <taxon>Pseudomonadati</taxon>
        <taxon>Pseudomonadota</taxon>
        <taxon>Gammaproteobacteria</taxon>
        <taxon>Alteromonadales</taxon>
        <taxon>Pseudoalteromonadaceae</taxon>
        <taxon>Pseudoalteromonas</taxon>
    </lineage>
</organism>
<evidence type="ECO:0000313" key="4">
    <source>
        <dbReference type="EMBL" id="TMO79068.1"/>
    </source>
</evidence>
<name>A0A5S3VAT4_9GAMM</name>
<dbReference type="InterPro" id="IPR002048">
    <property type="entry name" value="EF_hand_dom"/>
</dbReference>
<comment type="caution">
    <text evidence="3">The sequence shown here is derived from an EMBL/GenBank/DDBJ whole genome shotgun (WGS) entry which is preliminary data.</text>
</comment>
<protein>
    <submittedName>
        <fullName evidence="3">Calmodulin</fullName>
    </submittedName>
</protein>
<keyword evidence="5" id="KW-1185">Reference proteome</keyword>
<dbReference type="GO" id="GO:0005509">
    <property type="term" value="F:calcium ion binding"/>
    <property type="evidence" value="ECO:0007669"/>
    <property type="project" value="InterPro"/>
</dbReference>
<evidence type="ECO:0000256" key="1">
    <source>
        <dbReference type="SAM" id="SignalP"/>
    </source>
</evidence>
<dbReference type="OrthoDB" id="6298676at2"/>
<sequence length="68" mass="7341">MKLISRLLVVGTLAVAYSATAADFTMLDTDKDGFVSQSEAAQSASISKVFDLLDSNKDGKLSEKEFHQ</sequence>
<dbReference type="Gene3D" id="1.10.238.10">
    <property type="entry name" value="EF-hand"/>
    <property type="match status" value="1"/>
</dbReference>
<reference evidence="3" key="3">
    <citation type="submission" date="2019-09" db="EMBL/GenBank/DDBJ databases">
        <title>Co-occurence of chitin degradation, pigmentation and bioactivity in marine Pseudoalteromonas.</title>
        <authorList>
            <person name="Sonnenschein E.C."/>
            <person name="Bech P.K."/>
        </authorList>
    </citation>
    <scope>NUCLEOTIDE SEQUENCE</scope>
    <source>
        <strain evidence="3">S3790</strain>
        <strain evidence="4 5">S3895</strain>
    </source>
</reference>
<evidence type="ECO:0000313" key="5">
    <source>
        <dbReference type="Proteomes" id="UP000307164"/>
    </source>
</evidence>
<proteinExistence type="predicted"/>
<dbReference type="AlphaFoldDB" id="A0A5S3VAT4"/>
<dbReference type="InterPro" id="IPR011992">
    <property type="entry name" value="EF-hand-dom_pair"/>
</dbReference>
<dbReference type="PROSITE" id="PS00018">
    <property type="entry name" value="EF_HAND_1"/>
    <property type="match status" value="1"/>
</dbReference>
<dbReference type="Pfam" id="PF13202">
    <property type="entry name" value="EF-hand_5"/>
    <property type="match status" value="2"/>
</dbReference>
<dbReference type="RefSeq" id="WP_138591070.1">
    <property type="nucleotide sequence ID" value="NZ_PNBW01000002.1"/>
</dbReference>
<feature type="signal peptide" evidence="1">
    <location>
        <begin position="1"/>
        <end position="21"/>
    </location>
</feature>
<evidence type="ECO:0000259" key="2">
    <source>
        <dbReference type="PROSITE" id="PS50222"/>
    </source>
</evidence>
<feature type="chain" id="PRO_5024438343" evidence="1">
    <location>
        <begin position="22"/>
        <end position="68"/>
    </location>
</feature>
<evidence type="ECO:0000313" key="6">
    <source>
        <dbReference type="Proteomes" id="UP000307217"/>
    </source>
</evidence>
<keyword evidence="1" id="KW-0732">Signal</keyword>
<accession>A0A5S3VAT4</accession>
<dbReference type="PROSITE" id="PS50222">
    <property type="entry name" value="EF_HAND_2"/>
    <property type="match status" value="1"/>
</dbReference>
<dbReference type="Proteomes" id="UP000307164">
    <property type="component" value="Unassembled WGS sequence"/>
</dbReference>
<reference evidence="6" key="2">
    <citation type="submission" date="2019-06" db="EMBL/GenBank/DDBJ databases">
        <title>Co-occurence of chitin degradation, pigmentation and bioactivity in marine Pseudoalteromonas.</title>
        <authorList>
            <person name="Sonnenschein E.C."/>
            <person name="Bech P.K."/>
        </authorList>
    </citation>
    <scope>NUCLEOTIDE SEQUENCE [LARGE SCALE GENOMIC DNA]</scope>
    <source>
        <strain evidence="6">S3790</strain>
    </source>
</reference>